<keyword evidence="3" id="KW-1185">Reference proteome</keyword>
<dbReference type="PANTHER" id="PTHR10605">
    <property type="entry name" value="HEPARAN SULFATE SULFOTRANSFERASE"/>
    <property type="match status" value="1"/>
</dbReference>
<dbReference type="Proteomes" id="UP000824321">
    <property type="component" value="Chromosome"/>
</dbReference>
<evidence type="ECO:0000256" key="1">
    <source>
        <dbReference type="ARBA" id="ARBA00022679"/>
    </source>
</evidence>
<protein>
    <submittedName>
        <fullName evidence="2">Sulfotransferase</fullName>
    </submittedName>
</protein>
<accession>A0ABX9A5P7</accession>
<name>A0ABX9A5P7_9SPHN</name>
<sequence>MTDSRFPDFYIIGAAKAGTTSLVDMLRQHEGVFFPHEKEPHHFFLREDERDWTILDGSKKRALRETLPYGDEAGYLKLYGSAPEGALRGDASTNYLVNETVPGAIAKVRPDAKIIVVLREPAGRAYSAWLHARSRGEDGCAQFADALDKCDRGARATSFATNYVAEGEYEGHLANWKASFGDRLLVLLFEDLIADPQAAFDQVLGHLGLPPQVLATEQASHKNASVEISNPVARAFRMTAKRLRRAAPGLFELPLFRRPYEFLLARLGKKPEKLGAGERERLQAHYAAHIEATEDLIGRDLSEWKR</sequence>
<dbReference type="SUPFAM" id="SSF52540">
    <property type="entry name" value="P-loop containing nucleoside triphosphate hydrolases"/>
    <property type="match status" value="1"/>
</dbReference>
<proteinExistence type="predicted"/>
<evidence type="ECO:0000313" key="3">
    <source>
        <dbReference type="Proteomes" id="UP000824321"/>
    </source>
</evidence>
<keyword evidence="1" id="KW-0808">Transferase</keyword>
<dbReference type="InterPro" id="IPR027417">
    <property type="entry name" value="P-loop_NTPase"/>
</dbReference>
<dbReference type="RefSeq" id="WP_221431288.1">
    <property type="nucleotide sequence ID" value="NZ_CP081294.1"/>
</dbReference>
<dbReference type="Pfam" id="PF13469">
    <property type="entry name" value="Sulfotransfer_3"/>
    <property type="match status" value="1"/>
</dbReference>
<evidence type="ECO:0000313" key="2">
    <source>
        <dbReference type="EMBL" id="QZD95549.1"/>
    </source>
</evidence>
<dbReference type="InterPro" id="IPR037359">
    <property type="entry name" value="NST/OST"/>
</dbReference>
<dbReference type="EMBL" id="CP081294">
    <property type="protein sequence ID" value="QZD95549.1"/>
    <property type="molecule type" value="Genomic_DNA"/>
</dbReference>
<organism evidence="2 3">
    <name type="scientific">Qipengyuania gelatinilytica</name>
    <dbReference type="NCBI Taxonomy" id="2867231"/>
    <lineage>
        <taxon>Bacteria</taxon>
        <taxon>Pseudomonadati</taxon>
        <taxon>Pseudomonadota</taxon>
        <taxon>Alphaproteobacteria</taxon>
        <taxon>Sphingomonadales</taxon>
        <taxon>Erythrobacteraceae</taxon>
        <taxon>Qipengyuania</taxon>
    </lineage>
</organism>
<dbReference type="Gene3D" id="3.40.50.300">
    <property type="entry name" value="P-loop containing nucleotide triphosphate hydrolases"/>
    <property type="match status" value="1"/>
</dbReference>
<reference evidence="2 3" key="1">
    <citation type="submission" date="2021-08" db="EMBL/GenBank/DDBJ databases">
        <title>Comparative Genomics Analysis of the Genus Qipengyuania Reveals Extensive Genetic Diversity and Metabolic Versatility, Including the Description of Fifteen Novel Species.</title>
        <authorList>
            <person name="Liu Y."/>
        </authorList>
    </citation>
    <scope>NUCLEOTIDE SEQUENCE [LARGE SCALE GENOMIC DNA]</scope>
    <source>
        <strain evidence="2 3">1NDH1</strain>
    </source>
</reference>
<gene>
    <name evidence="2" type="ORF">K3136_02135</name>
</gene>
<dbReference type="PANTHER" id="PTHR10605:SF56">
    <property type="entry name" value="BIFUNCTIONAL HEPARAN SULFATE N-DEACETYLASE_N-SULFOTRANSFERASE"/>
    <property type="match status" value="1"/>
</dbReference>